<evidence type="ECO:0000313" key="2">
    <source>
        <dbReference type="Proteomes" id="UP001497382"/>
    </source>
</evidence>
<dbReference type="EMBL" id="CAXIEN010001180">
    <property type="protein sequence ID" value="CAL1302063.1"/>
    <property type="molecule type" value="Genomic_DNA"/>
</dbReference>
<sequence>MEYAKNAIVVRMEFVVLMKVIKCVYAIEVSQRRMENAENVTAVPMVNAVLMTTIKCAHATGDSQK</sequence>
<gene>
    <name evidence="1" type="ORF">LARSCL_LOCUS22873</name>
</gene>
<keyword evidence="2" id="KW-1185">Reference proteome</keyword>
<dbReference type="AlphaFoldDB" id="A0AAV2C0J1"/>
<comment type="caution">
    <text evidence="1">The sequence shown here is derived from an EMBL/GenBank/DDBJ whole genome shotgun (WGS) entry which is preliminary data.</text>
</comment>
<protein>
    <submittedName>
        <fullName evidence="1">Uncharacterized protein</fullName>
    </submittedName>
</protein>
<reference evidence="1 2" key="1">
    <citation type="submission" date="2024-04" db="EMBL/GenBank/DDBJ databases">
        <authorList>
            <person name="Rising A."/>
            <person name="Reimegard J."/>
            <person name="Sonavane S."/>
            <person name="Akerstrom W."/>
            <person name="Nylinder S."/>
            <person name="Hedman E."/>
            <person name="Kallberg Y."/>
        </authorList>
    </citation>
    <scope>NUCLEOTIDE SEQUENCE [LARGE SCALE GENOMIC DNA]</scope>
</reference>
<proteinExistence type="predicted"/>
<name>A0AAV2C0J1_9ARAC</name>
<accession>A0AAV2C0J1</accession>
<dbReference type="Proteomes" id="UP001497382">
    <property type="component" value="Unassembled WGS sequence"/>
</dbReference>
<evidence type="ECO:0000313" key="1">
    <source>
        <dbReference type="EMBL" id="CAL1302063.1"/>
    </source>
</evidence>
<dbReference type="EMBL" id="CAXIEN010001180">
    <property type="protein sequence ID" value="CAL1302064.1"/>
    <property type="molecule type" value="Genomic_DNA"/>
</dbReference>
<organism evidence="1 2">
    <name type="scientific">Larinioides sclopetarius</name>
    <dbReference type="NCBI Taxonomy" id="280406"/>
    <lineage>
        <taxon>Eukaryota</taxon>
        <taxon>Metazoa</taxon>
        <taxon>Ecdysozoa</taxon>
        <taxon>Arthropoda</taxon>
        <taxon>Chelicerata</taxon>
        <taxon>Arachnida</taxon>
        <taxon>Araneae</taxon>
        <taxon>Araneomorphae</taxon>
        <taxon>Entelegynae</taxon>
        <taxon>Araneoidea</taxon>
        <taxon>Araneidae</taxon>
        <taxon>Larinioides</taxon>
    </lineage>
</organism>